<protein>
    <submittedName>
        <fullName evidence="3">Uncharacterized protein</fullName>
    </submittedName>
</protein>
<dbReference type="EMBL" id="LDJM01000010">
    <property type="protein sequence ID" value="KRG78422.1"/>
    <property type="molecule type" value="Genomic_DNA"/>
</dbReference>
<dbReference type="GO" id="GO:0015031">
    <property type="term" value="P:protein transport"/>
    <property type="evidence" value="ECO:0007669"/>
    <property type="project" value="UniProtKB-KW"/>
</dbReference>
<reference evidence="3 4" key="1">
    <citation type="submission" date="2015-05" db="EMBL/GenBank/DDBJ databases">
        <title>Genome sequencing and analysis of members of genus Stenotrophomonas.</title>
        <authorList>
            <person name="Patil P.P."/>
            <person name="Midha S."/>
            <person name="Patil P.B."/>
        </authorList>
    </citation>
    <scope>NUCLEOTIDE SEQUENCE [LARGE SCALE GENOMIC DNA]</scope>
    <source>
        <strain evidence="3 4">DSM 24757</strain>
    </source>
</reference>
<gene>
    <name evidence="3" type="ORF">ABB30_03660</name>
</gene>
<accession>A0A0R0D9P6</accession>
<name>A0A0R0D9P6_9GAMM</name>
<evidence type="ECO:0000313" key="4">
    <source>
        <dbReference type="Proteomes" id="UP000050956"/>
    </source>
</evidence>
<evidence type="ECO:0000256" key="2">
    <source>
        <dbReference type="ARBA" id="ARBA00022927"/>
    </source>
</evidence>
<evidence type="ECO:0000313" key="3">
    <source>
        <dbReference type="EMBL" id="KRG78422.1"/>
    </source>
</evidence>
<dbReference type="STRING" id="336566.ABB30_03660"/>
<dbReference type="Proteomes" id="UP000050956">
    <property type="component" value="Unassembled WGS sequence"/>
</dbReference>
<dbReference type="InterPro" id="IPR051472">
    <property type="entry name" value="T3SS_Stator/FliH"/>
</dbReference>
<comment type="caution">
    <text evidence="3">The sequence shown here is derived from an EMBL/GenBank/DDBJ whole genome shotgun (WGS) entry which is preliminary data.</text>
</comment>
<organism evidence="3 4">
    <name type="scientific">Stenotrophomonas ginsengisoli</name>
    <dbReference type="NCBI Taxonomy" id="336566"/>
    <lineage>
        <taxon>Bacteria</taxon>
        <taxon>Pseudomonadati</taxon>
        <taxon>Pseudomonadota</taxon>
        <taxon>Gammaproteobacteria</taxon>
        <taxon>Lysobacterales</taxon>
        <taxon>Lysobacteraceae</taxon>
        <taxon>Stenotrophomonas</taxon>
    </lineage>
</organism>
<proteinExistence type="predicted"/>
<dbReference type="OrthoDB" id="10014085at2"/>
<keyword evidence="1" id="KW-0813">Transport</keyword>
<keyword evidence="4" id="KW-1185">Reference proteome</keyword>
<evidence type="ECO:0000256" key="1">
    <source>
        <dbReference type="ARBA" id="ARBA00022448"/>
    </source>
</evidence>
<keyword evidence="2" id="KW-0653">Protein transport</keyword>
<dbReference type="PANTHER" id="PTHR34982">
    <property type="entry name" value="YOP PROTEINS TRANSLOCATION PROTEIN L"/>
    <property type="match status" value="1"/>
</dbReference>
<dbReference type="GO" id="GO:0005829">
    <property type="term" value="C:cytosol"/>
    <property type="evidence" value="ECO:0007669"/>
    <property type="project" value="TreeGrafter"/>
</dbReference>
<dbReference type="RefSeq" id="WP_057636961.1">
    <property type="nucleotide sequence ID" value="NZ_LDJM01000010.1"/>
</dbReference>
<dbReference type="AlphaFoldDB" id="A0A0R0D9P6"/>
<dbReference type="PANTHER" id="PTHR34982:SF1">
    <property type="entry name" value="FLAGELLAR ASSEMBLY PROTEIN FLIH"/>
    <property type="match status" value="1"/>
</dbReference>
<dbReference type="PATRIC" id="fig|336566.3.peg.62"/>
<sequence>MQRVTTSAASALTLSQALAPAPAPAKQAVEAAEPMVPVLPAGPTLAEEREQVLAQARQEGLRKGEADATARFDQRVAVARAELDAVHAERMQDLATQQEQLDALLAGLPAALQQLQTRTLEDAAVLAFEVATRLYGGVAGIDFPALCAQLLQEQTEHTVVLRVAPAQVAAVASLAGPAVRVVASAGLSPGQVQVQTATGTVDGGLDVRLDAIRSAFLASLGGATA</sequence>